<feature type="signal peptide" evidence="1">
    <location>
        <begin position="1"/>
        <end position="21"/>
    </location>
</feature>
<gene>
    <name evidence="2" type="ORF">WMSIL1_LOCUS13672</name>
</gene>
<evidence type="ECO:0000313" key="2">
    <source>
        <dbReference type="EMBL" id="VUZ56025.1"/>
    </source>
</evidence>
<keyword evidence="1" id="KW-0732">Signal</keyword>
<organism evidence="2 3">
    <name type="scientific">Hymenolepis diminuta</name>
    <name type="common">Rat tapeworm</name>
    <dbReference type="NCBI Taxonomy" id="6216"/>
    <lineage>
        <taxon>Eukaryota</taxon>
        <taxon>Metazoa</taxon>
        <taxon>Spiralia</taxon>
        <taxon>Lophotrochozoa</taxon>
        <taxon>Platyhelminthes</taxon>
        <taxon>Cestoda</taxon>
        <taxon>Eucestoda</taxon>
        <taxon>Cyclophyllidea</taxon>
        <taxon>Hymenolepididae</taxon>
        <taxon>Hymenolepis</taxon>
    </lineage>
</organism>
<protein>
    <submittedName>
        <fullName evidence="2">Uncharacterized protein</fullName>
    </submittedName>
</protein>
<evidence type="ECO:0000256" key="1">
    <source>
        <dbReference type="SAM" id="SignalP"/>
    </source>
</evidence>
<feature type="chain" id="PRO_5021957021" evidence="1">
    <location>
        <begin position="22"/>
        <end position="75"/>
    </location>
</feature>
<reference evidence="2 3" key="1">
    <citation type="submission" date="2019-07" db="EMBL/GenBank/DDBJ databases">
        <authorList>
            <person name="Jastrzebski P J."/>
            <person name="Paukszto L."/>
            <person name="Jastrzebski P J."/>
        </authorList>
    </citation>
    <scope>NUCLEOTIDE SEQUENCE [LARGE SCALE GENOMIC DNA]</scope>
    <source>
        <strain evidence="2 3">WMS-il1</strain>
    </source>
</reference>
<keyword evidence="3" id="KW-1185">Reference proteome</keyword>
<dbReference type="Proteomes" id="UP000321570">
    <property type="component" value="Unassembled WGS sequence"/>
</dbReference>
<name>A0A564Z944_HYMDI</name>
<evidence type="ECO:0000313" key="3">
    <source>
        <dbReference type="Proteomes" id="UP000321570"/>
    </source>
</evidence>
<accession>A0A564Z944</accession>
<proteinExistence type="predicted"/>
<dbReference type="EMBL" id="CABIJS010000697">
    <property type="protein sequence ID" value="VUZ56025.1"/>
    <property type="molecule type" value="Genomic_DNA"/>
</dbReference>
<dbReference type="AlphaFoldDB" id="A0A564Z944"/>
<sequence length="75" mass="8546">MKYSLLLIFIMGFVFSEFSDAIEFSRSMDKRGLHFFRLRRSERCVEVSPEMLQLVATHGLCPLAGGGKYGPLDEN</sequence>